<dbReference type="RefSeq" id="WP_058263387.1">
    <property type="nucleotide sequence ID" value="NZ_CP051181.1"/>
</dbReference>
<dbReference type="Proteomes" id="UP000051587">
    <property type="component" value="Unassembled WGS sequence"/>
</dbReference>
<feature type="transmembrane region" description="Helical" evidence="1">
    <location>
        <begin position="24"/>
        <end position="45"/>
    </location>
</feature>
<keyword evidence="1" id="KW-0812">Transmembrane</keyword>
<keyword evidence="3" id="KW-1185">Reference proteome</keyword>
<dbReference type="EMBL" id="CYSA01000025">
    <property type="protein sequence ID" value="CUH66849.1"/>
    <property type="molecule type" value="Genomic_DNA"/>
</dbReference>
<protein>
    <submittedName>
        <fullName evidence="2">Uncharacterized protein</fullName>
    </submittedName>
</protein>
<evidence type="ECO:0000256" key="1">
    <source>
        <dbReference type="SAM" id="Phobius"/>
    </source>
</evidence>
<reference evidence="2 3" key="1">
    <citation type="submission" date="2015-09" db="EMBL/GenBank/DDBJ databases">
        <authorList>
            <consortium name="Swine Surveillance"/>
        </authorList>
    </citation>
    <scope>NUCLEOTIDE SEQUENCE [LARGE SCALE GENOMIC DNA]</scope>
    <source>
        <strain evidence="2 3">CECT 4357</strain>
    </source>
</reference>
<evidence type="ECO:0000313" key="2">
    <source>
        <dbReference type="EMBL" id="CUH66849.1"/>
    </source>
</evidence>
<name>A0A0P1FFC6_THAGE</name>
<evidence type="ECO:0000313" key="3">
    <source>
        <dbReference type="Proteomes" id="UP000051587"/>
    </source>
</evidence>
<sequence>MLSPFHEINEDIMRQDRKVERMGIAVRLIAGAFAVLILIALKYAVDLYLALQVFLPGLAGQ</sequence>
<proteinExistence type="predicted"/>
<dbReference type="AlphaFoldDB" id="A0A0P1FFC6"/>
<organism evidence="2 3">
    <name type="scientific">Thalassovita gelatinovora</name>
    <name type="common">Thalassobius gelatinovorus</name>
    <dbReference type="NCBI Taxonomy" id="53501"/>
    <lineage>
        <taxon>Bacteria</taxon>
        <taxon>Pseudomonadati</taxon>
        <taxon>Pseudomonadota</taxon>
        <taxon>Alphaproteobacteria</taxon>
        <taxon>Rhodobacterales</taxon>
        <taxon>Roseobacteraceae</taxon>
        <taxon>Thalassovita</taxon>
    </lineage>
</organism>
<keyword evidence="1" id="KW-0472">Membrane</keyword>
<gene>
    <name evidence="2" type="ORF">TG4357_02676</name>
</gene>
<dbReference type="STRING" id="53501.SAMN04488043_105213"/>
<accession>A0A0P1FFC6</accession>
<keyword evidence="1" id="KW-1133">Transmembrane helix</keyword>